<evidence type="ECO:0000313" key="6">
    <source>
        <dbReference type="Proteomes" id="UP000215902"/>
    </source>
</evidence>
<feature type="compositionally biased region" description="Low complexity" evidence="3">
    <location>
        <begin position="533"/>
        <end position="568"/>
    </location>
</feature>
<protein>
    <recommendedName>
        <fullName evidence="4">Cortactin-binding protein-2 N-terminal domain-containing protein</fullName>
    </recommendedName>
</protein>
<comment type="caution">
    <text evidence="5">The sequence shown here is derived from an EMBL/GenBank/DDBJ whole genome shotgun (WGS) entry which is preliminary data.</text>
</comment>
<dbReference type="InterPro" id="IPR019131">
    <property type="entry name" value="Cortactin-binding_p2_N"/>
</dbReference>
<evidence type="ECO:0000256" key="1">
    <source>
        <dbReference type="ARBA" id="ARBA00023054"/>
    </source>
</evidence>
<evidence type="ECO:0000259" key="4">
    <source>
        <dbReference type="Pfam" id="PF09727"/>
    </source>
</evidence>
<feature type="domain" description="Cortactin-binding protein-2 N-terminal" evidence="4">
    <location>
        <begin position="23"/>
        <end position="153"/>
    </location>
</feature>
<feature type="region of interest" description="Disordered" evidence="3">
    <location>
        <begin position="273"/>
        <end position="363"/>
    </location>
</feature>
<keyword evidence="1 2" id="KW-0175">Coiled coil</keyword>
<evidence type="ECO:0000256" key="2">
    <source>
        <dbReference type="SAM" id="Coils"/>
    </source>
</evidence>
<reference evidence="5 6" key="1">
    <citation type="submission" date="2017-06" db="EMBL/GenBank/DDBJ databases">
        <title>A platform for efficient transgenesis in Macrostomum lignano, a flatworm model organism for stem cell research.</title>
        <authorList>
            <person name="Berezikov E."/>
        </authorList>
    </citation>
    <scope>NUCLEOTIDE SEQUENCE [LARGE SCALE GENOMIC DNA]</scope>
    <source>
        <strain evidence="5">DV1</strain>
        <tissue evidence="5">Whole organism</tissue>
    </source>
</reference>
<feature type="non-terminal residue" evidence="5">
    <location>
        <position position="1"/>
    </location>
</feature>
<sequence length="583" mass="61656">LGSSAAHSDSPCADARDPLMEHRLQAHRRPCGDGDPFAALRSDDAYCEPAATAAADGPDEQMAALDALIEAQRLATRKMQDQIDNLQDQYLKVSSELQSERQRRTAAALDAGKPQEFEALRDELSRERHRSHCLTQEAAAAAVALAEARADAQQQRVLTDCTLRRLEALRTRCAQLEERRLPAREEPERLKRIIVKMLQEIRRLRAASGGAATPGNCKSAECAANLRLERRNAERLAQEVKRLQLLLAANDAAAEPAAPAAAAAPSASTAAEPAAAGTGSSASAAAAPAGSKRIDRRPLSSSPASAAARPANRGPPAQQQQLQKAQQQQLQKAQQKPSAASKNGAAATAKRSARGAGAASASPGRGAAAAAAAGSSESQPAPSAQDLLDWLSGLPDRFNKQLQALVSPESPTEQVGPALLVDCPTPPPDADLETASRQVVDWLVRVWNDRLQRIVVASLTRRLPHSAGGTVLYYFVQQLLDTGCPLPAKLRTDFLRRLDGFPGNGRLRQDVHQVKMRVRPIAVTRALGAAAAPAASSPAAAAAKRAQGGSASPRRPASATPRTPRTATVDPQLKARQAKQQPG</sequence>
<evidence type="ECO:0000313" key="5">
    <source>
        <dbReference type="EMBL" id="PAA54311.1"/>
    </source>
</evidence>
<dbReference type="Proteomes" id="UP000215902">
    <property type="component" value="Unassembled WGS sequence"/>
</dbReference>
<feature type="coiled-coil region" evidence="2">
    <location>
        <begin position="159"/>
        <end position="186"/>
    </location>
</feature>
<dbReference type="EMBL" id="NIVC01002933">
    <property type="protein sequence ID" value="PAA54311.1"/>
    <property type="molecule type" value="Genomic_DNA"/>
</dbReference>
<dbReference type="AlphaFoldDB" id="A0A267DYD1"/>
<keyword evidence="6" id="KW-1185">Reference proteome</keyword>
<feature type="coiled-coil region" evidence="2">
    <location>
        <begin position="69"/>
        <end position="103"/>
    </location>
</feature>
<gene>
    <name evidence="5" type="ORF">BOX15_Mlig029211g1</name>
</gene>
<feature type="region of interest" description="Disordered" evidence="3">
    <location>
        <begin position="533"/>
        <end position="583"/>
    </location>
</feature>
<name>A0A267DYD1_9PLAT</name>
<evidence type="ECO:0000256" key="3">
    <source>
        <dbReference type="SAM" id="MobiDB-lite"/>
    </source>
</evidence>
<feature type="compositionally biased region" description="Low complexity" evidence="3">
    <location>
        <begin position="273"/>
        <end position="289"/>
    </location>
</feature>
<dbReference type="Pfam" id="PF09727">
    <property type="entry name" value="CortBP2"/>
    <property type="match status" value="1"/>
</dbReference>
<feature type="compositionally biased region" description="Low complexity" evidence="3">
    <location>
        <begin position="299"/>
        <end position="363"/>
    </location>
</feature>
<accession>A0A267DYD1</accession>
<organism evidence="5 6">
    <name type="scientific">Macrostomum lignano</name>
    <dbReference type="NCBI Taxonomy" id="282301"/>
    <lineage>
        <taxon>Eukaryota</taxon>
        <taxon>Metazoa</taxon>
        <taxon>Spiralia</taxon>
        <taxon>Lophotrochozoa</taxon>
        <taxon>Platyhelminthes</taxon>
        <taxon>Rhabditophora</taxon>
        <taxon>Macrostomorpha</taxon>
        <taxon>Macrostomida</taxon>
        <taxon>Macrostomidae</taxon>
        <taxon>Macrostomum</taxon>
    </lineage>
</organism>
<feature type="region of interest" description="Disordered" evidence="3">
    <location>
        <begin position="1"/>
        <end position="21"/>
    </location>
</feature>
<proteinExistence type="predicted"/>